<organism evidence="2 3">
    <name type="scientific">Linum trigynum</name>
    <dbReference type="NCBI Taxonomy" id="586398"/>
    <lineage>
        <taxon>Eukaryota</taxon>
        <taxon>Viridiplantae</taxon>
        <taxon>Streptophyta</taxon>
        <taxon>Embryophyta</taxon>
        <taxon>Tracheophyta</taxon>
        <taxon>Spermatophyta</taxon>
        <taxon>Magnoliopsida</taxon>
        <taxon>eudicotyledons</taxon>
        <taxon>Gunneridae</taxon>
        <taxon>Pentapetalae</taxon>
        <taxon>rosids</taxon>
        <taxon>fabids</taxon>
        <taxon>Malpighiales</taxon>
        <taxon>Linaceae</taxon>
        <taxon>Linum</taxon>
    </lineage>
</organism>
<evidence type="ECO:0000313" key="2">
    <source>
        <dbReference type="EMBL" id="CAL1377066.1"/>
    </source>
</evidence>
<dbReference type="EMBL" id="OZ034816">
    <property type="protein sequence ID" value="CAL1377066.1"/>
    <property type="molecule type" value="Genomic_DNA"/>
</dbReference>
<evidence type="ECO:0000313" key="3">
    <source>
        <dbReference type="Proteomes" id="UP001497516"/>
    </source>
</evidence>
<feature type="region of interest" description="Disordered" evidence="1">
    <location>
        <begin position="151"/>
        <end position="175"/>
    </location>
</feature>
<reference evidence="2 3" key="1">
    <citation type="submission" date="2024-04" db="EMBL/GenBank/DDBJ databases">
        <authorList>
            <person name="Fracassetti M."/>
        </authorList>
    </citation>
    <scope>NUCLEOTIDE SEQUENCE [LARGE SCALE GENOMIC DNA]</scope>
</reference>
<keyword evidence="3" id="KW-1185">Reference proteome</keyword>
<sequence>MALPPCLTRGKHEELLHTPQSELFEIIECAITVAALRWSEELLAEKDRLLKGFDMCKDPEAEGTPIKETRPIEAGGLMQKMEQAVENQRRTIHLKVDLPNRDRKSMSKVTTEMKTTKPVNLGDRQQEEGEALENPRRIKVDLLSNTAKPALQKAATSTTAAAKRISQTKRDNEARGDYEKKLEITKRKLQSGYTACEESRKWSKVIDFWTELPKNTQQQIIGDKKFSTGRVDNKKARSFPASSQQQVCRRRQLVPLEIQHCRPPPRC</sequence>
<gene>
    <name evidence="2" type="ORF">LTRI10_LOCUS18749</name>
</gene>
<evidence type="ECO:0000256" key="1">
    <source>
        <dbReference type="SAM" id="MobiDB-lite"/>
    </source>
</evidence>
<name>A0AAV2DTQ0_9ROSI</name>
<accession>A0AAV2DTQ0</accession>
<proteinExistence type="predicted"/>
<dbReference type="Proteomes" id="UP001497516">
    <property type="component" value="Chromosome 3"/>
</dbReference>
<protein>
    <submittedName>
        <fullName evidence="2">Uncharacterized protein</fullName>
    </submittedName>
</protein>
<dbReference type="AlphaFoldDB" id="A0AAV2DTQ0"/>